<evidence type="ECO:0000256" key="1">
    <source>
        <dbReference type="ARBA" id="ARBA00006484"/>
    </source>
</evidence>
<keyword evidence="4" id="KW-1185">Reference proteome</keyword>
<sequence length="293" mass="32601">MEKWEGKVAIVTGGSLGIGAECCKTLVDYGMIVIAVARTKLKMRHIEKSLENSKGRYIPRVCNLFNEKDIINLFSSIEKEFGAIHVLVNMASTGTMGNLMNDLDYLWDATMELNVVAPALCCKLAIENMQKYNVKGHLINIGGTASYYTSIFPSMHFYSLSKFILRAIGDGLRAEFRANNIDIRVTHIGPGHCKTGAMSRSGLTARAMLNVFEEYGTKTYGMSPEVIPDDSNLNMDGDEIYECDVLPALEKSDVVDYIVQALELPLGAEIMDIIMKPTDRRHSIYETDLYVKS</sequence>
<protein>
    <submittedName>
        <fullName evidence="3">DgyrCDS1880</fullName>
    </submittedName>
</protein>
<dbReference type="EMBL" id="CAJFCJ010000002">
    <property type="protein sequence ID" value="CAD5112661.1"/>
    <property type="molecule type" value="Genomic_DNA"/>
</dbReference>
<proteinExistence type="inferred from homology"/>
<dbReference type="SUPFAM" id="SSF51735">
    <property type="entry name" value="NAD(P)-binding Rossmann-fold domains"/>
    <property type="match status" value="1"/>
</dbReference>
<dbReference type="OrthoDB" id="1933717at2759"/>
<dbReference type="Gene3D" id="3.40.50.720">
    <property type="entry name" value="NAD(P)-binding Rossmann-like Domain"/>
    <property type="match status" value="1"/>
</dbReference>
<dbReference type="PANTHER" id="PTHR43115">
    <property type="entry name" value="DEHYDROGENASE/REDUCTASE SDR FAMILY MEMBER 11"/>
    <property type="match status" value="1"/>
</dbReference>
<dbReference type="PANTHER" id="PTHR43115:SF4">
    <property type="entry name" value="DEHYDROGENASE_REDUCTASE SDR FAMILY MEMBER 11"/>
    <property type="match status" value="1"/>
</dbReference>
<evidence type="ECO:0000313" key="3">
    <source>
        <dbReference type="EMBL" id="CAD5112661.1"/>
    </source>
</evidence>
<dbReference type="Proteomes" id="UP000549394">
    <property type="component" value="Unassembled WGS sequence"/>
</dbReference>
<reference evidence="3 4" key="1">
    <citation type="submission" date="2020-08" db="EMBL/GenBank/DDBJ databases">
        <authorList>
            <person name="Hejnol A."/>
        </authorList>
    </citation>
    <scope>NUCLEOTIDE SEQUENCE [LARGE SCALE GENOMIC DNA]</scope>
</reference>
<comment type="caution">
    <text evidence="3">The sequence shown here is derived from an EMBL/GenBank/DDBJ whole genome shotgun (WGS) entry which is preliminary data.</text>
</comment>
<dbReference type="InterPro" id="IPR002347">
    <property type="entry name" value="SDR_fam"/>
</dbReference>
<gene>
    <name evidence="3" type="ORF">DGYR_LOCUS1766</name>
</gene>
<dbReference type="PRINTS" id="PR00081">
    <property type="entry name" value="GDHRDH"/>
</dbReference>
<dbReference type="InterPro" id="IPR036291">
    <property type="entry name" value="NAD(P)-bd_dom_sf"/>
</dbReference>
<accession>A0A7I8V8I3</accession>
<dbReference type="Pfam" id="PF00106">
    <property type="entry name" value="adh_short"/>
    <property type="match status" value="1"/>
</dbReference>
<keyword evidence="2" id="KW-0560">Oxidoreductase</keyword>
<evidence type="ECO:0000313" key="4">
    <source>
        <dbReference type="Proteomes" id="UP000549394"/>
    </source>
</evidence>
<organism evidence="3 4">
    <name type="scientific">Dimorphilus gyrociliatus</name>
    <dbReference type="NCBI Taxonomy" id="2664684"/>
    <lineage>
        <taxon>Eukaryota</taxon>
        <taxon>Metazoa</taxon>
        <taxon>Spiralia</taxon>
        <taxon>Lophotrochozoa</taxon>
        <taxon>Annelida</taxon>
        <taxon>Polychaeta</taxon>
        <taxon>Polychaeta incertae sedis</taxon>
        <taxon>Dinophilidae</taxon>
        <taxon>Dimorphilus</taxon>
    </lineage>
</organism>
<name>A0A7I8V8I3_9ANNE</name>
<evidence type="ECO:0000256" key="2">
    <source>
        <dbReference type="ARBA" id="ARBA00023002"/>
    </source>
</evidence>
<dbReference type="AlphaFoldDB" id="A0A7I8V8I3"/>
<comment type="similarity">
    <text evidence="1">Belongs to the short-chain dehydrogenases/reductases (SDR) family.</text>
</comment>
<dbReference type="GO" id="GO:0016491">
    <property type="term" value="F:oxidoreductase activity"/>
    <property type="evidence" value="ECO:0007669"/>
    <property type="project" value="UniProtKB-KW"/>
</dbReference>